<reference evidence="6" key="1">
    <citation type="submission" date="2009-07" db="EMBL/GenBank/DDBJ databases">
        <title>Complete sequence of Geobacter sp. M21.</title>
        <authorList>
            <consortium name="US DOE Joint Genome Institute"/>
            <person name="Lucas S."/>
            <person name="Copeland A."/>
            <person name="Lapidus A."/>
            <person name="Glavina del Rio T."/>
            <person name="Dalin E."/>
            <person name="Tice H."/>
            <person name="Bruce D."/>
            <person name="Goodwin L."/>
            <person name="Pitluck S."/>
            <person name="Saunders E."/>
            <person name="Brettin T."/>
            <person name="Detter J.C."/>
            <person name="Han C."/>
            <person name="Larimer F."/>
            <person name="Land M."/>
            <person name="Hauser L."/>
            <person name="Kyrpides N."/>
            <person name="Ovchinnikova G."/>
            <person name="Lovley D."/>
        </authorList>
    </citation>
    <scope>NUCLEOTIDE SEQUENCE [LARGE SCALE GENOMIC DNA]</scope>
    <source>
        <strain evidence="6">M21</strain>
    </source>
</reference>
<dbReference type="InterPro" id="IPR011712">
    <property type="entry name" value="Sig_transdc_His_kin_sub3_dim/P"/>
</dbReference>
<dbReference type="InterPro" id="IPR050482">
    <property type="entry name" value="Sensor_HK_TwoCompSys"/>
</dbReference>
<dbReference type="SMART" id="SM00387">
    <property type="entry name" value="HATPase_c"/>
    <property type="match status" value="1"/>
</dbReference>
<dbReference type="PANTHER" id="PTHR24421">
    <property type="entry name" value="NITRATE/NITRITE SENSOR PROTEIN NARX-RELATED"/>
    <property type="match status" value="1"/>
</dbReference>
<evidence type="ECO:0000256" key="4">
    <source>
        <dbReference type="SAM" id="Coils"/>
    </source>
</evidence>
<accession>C6E835</accession>
<protein>
    <submittedName>
        <fullName evidence="6">PAS/PAC sensor signal transduction histidine kinase</fullName>
        <ecNumber evidence="6">2.7.13.3</ecNumber>
    </submittedName>
</protein>
<keyword evidence="2 6" id="KW-0418">Kinase</keyword>
<dbReference type="InterPro" id="IPR035965">
    <property type="entry name" value="PAS-like_dom_sf"/>
</dbReference>
<gene>
    <name evidence="6" type="ordered locus">GM21_1970</name>
</gene>
<keyword evidence="1 6" id="KW-0808">Transferase</keyword>
<dbReference type="EC" id="2.7.13.3" evidence="6"/>
<dbReference type="Pfam" id="PF07730">
    <property type="entry name" value="HisKA_3"/>
    <property type="match status" value="1"/>
</dbReference>
<dbReference type="OrthoDB" id="5421862at2"/>
<evidence type="ECO:0000313" key="6">
    <source>
        <dbReference type="EMBL" id="ACT18023.1"/>
    </source>
</evidence>
<dbReference type="CDD" id="cd00130">
    <property type="entry name" value="PAS"/>
    <property type="match status" value="1"/>
</dbReference>
<evidence type="ECO:0000256" key="2">
    <source>
        <dbReference type="ARBA" id="ARBA00022777"/>
    </source>
</evidence>
<dbReference type="KEGG" id="gem:GM21_1970"/>
<dbReference type="PROSITE" id="PS50109">
    <property type="entry name" value="HIS_KIN"/>
    <property type="match status" value="1"/>
</dbReference>
<evidence type="ECO:0000256" key="1">
    <source>
        <dbReference type="ARBA" id="ARBA00022679"/>
    </source>
</evidence>
<dbReference type="InterPro" id="IPR005467">
    <property type="entry name" value="His_kinase_dom"/>
</dbReference>
<dbReference type="Gene3D" id="3.30.450.20">
    <property type="entry name" value="PAS domain"/>
    <property type="match status" value="1"/>
</dbReference>
<feature type="coiled-coil region" evidence="4">
    <location>
        <begin position="133"/>
        <end position="160"/>
    </location>
</feature>
<dbReference type="HOGENOM" id="CLU_651748_0_0_7"/>
<dbReference type="InterPro" id="IPR036890">
    <property type="entry name" value="HATPase_C_sf"/>
</dbReference>
<dbReference type="Gene3D" id="3.30.565.10">
    <property type="entry name" value="Histidine kinase-like ATPase, C-terminal domain"/>
    <property type="match status" value="1"/>
</dbReference>
<dbReference type="GO" id="GO:0016020">
    <property type="term" value="C:membrane"/>
    <property type="evidence" value="ECO:0007669"/>
    <property type="project" value="InterPro"/>
</dbReference>
<evidence type="ECO:0000259" key="5">
    <source>
        <dbReference type="PROSITE" id="PS50109"/>
    </source>
</evidence>
<dbReference type="Pfam" id="PF02518">
    <property type="entry name" value="HATPase_c"/>
    <property type="match status" value="1"/>
</dbReference>
<dbReference type="GO" id="GO:0000155">
    <property type="term" value="F:phosphorelay sensor kinase activity"/>
    <property type="evidence" value="ECO:0007669"/>
    <property type="project" value="InterPro"/>
</dbReference>
<dbReference type="PANTHER" id="PTHR24421:SF58">
    <property type="entry name" value="SIGNAL TRANSDUCTION HISTIDINE-PROTEIN KINASE_PHOSPHATASE UHPB"/>
    <property type="match status" value="1"/>
</dbReference>
<dbReference type="AlphaFoldDB" id="C6E835"/>
<dbReference type="SUPFAM" id="SSF55874">
    <property type="entry name" value="ATPase domain of HSP90 chaperone/DNA topoisomerase II/histidine kinase"/>
    <property type="match status" value="1"/>
</dbReference>
<dbReference type="eggNOG" id="COG4585">
    <property type="taxonomic scope" value="Bacteria"/>
</dbReference>
<feature type="domain" description="Histidine kinase" evidence="5">
    <location>
        <begin position="320"/>
        <end position="406"/>
    </location>
</feature>
<evidence type="ECO:0000256" key="3">
    <source>
        <dbReference type="ARBA" id="ARBA00023012"/>
    </source>
</evidence>
<dbReference type="Gene3D" id="1.20.5.1930">
    <property type="match status" value="1"/>
</dbReference>
<name>C6E835_GEOSM</name>
<proteinExistence type="predicted"/>
<dbReference type="GO" id="GO:0046983">
    <property type="term" value="F:protein dimerization activity"/>
    <property type="evidence" value="ECO:0007669"/>
    <property type="project" value="InterPro"/>
</dbReference>
<dbReference type="STRING" id="443144.GM21_1970"/>
<dbReference type="InterPro" id="IPR000014">
    <property type="entry name" value="PAS"/>
</dbReference>
<dbReference type="InterPro" id="IPR003594">
    <property type="entry name" value="HATPase_dom"/>
</dbReference>
<sequence length="421" mass="47261">MDIGENTNSKKKTRSKTGALAARQLQSLLRHVPVVLFQYQKHNDGRHSFPYVSETLTQIFHLGPCEATTEASDFFSLLHPDDIGIVTASIADSAANLSLWQQEFRIVIEREHWIEAAATPVMINDGSCLWSGYAREINERKVLEQDLREVQEDLMRMTEERTNKLVEANTKLCALNQEIKEEINQRIRLENSLKESYELLSLLAANLVFSEERERRRIATELHDDVVQHLALCKLRLDMELKDGAPSRVLQEELVGELVRTMQQIRRICYDLSPPVLYDFGLPNALQNLGETMTQATGLQFRFQNGLKKLELPNHIRTVLYQTAKELLANVMKHAMASNVSVALTKSEELIRLSVTDDGVGFPSLGKKGFGLSHIQQRVAFLKGNLSISSGPGRKTVVAVEIPATPASSANTPPSPRNQPT</sequence>
<dbReference type="SUPFAM" id="SSF55785">
    <property type="entry name" value="PYP-like sensor domain (PAS domain)"/>
    <property type="match status" value="1"/>
</dbReference>
<dbReference type="EMBL" id="CP001661">
    <property type="protein sequence ID" value="ACT18023.1"/>
    <property type="molecule type" value="Genomic_DNA"/>
</dbReference>
<organism evidence="6">
    <name type="scientific">Geobacter sp. (strain M21)</name>
    <dbReference type="NCBI Taxonomy" id="443144"/>
    <lineage>
        <taxon>Bacteria</taxon>
        <taxon>Pseudomonadati</taxon>
        <taxon>Thermodesulfobacteriota</taxon>
        <taxon>Desulfuromonadia</taxon>
        <taxon>Geobacterales</taxon>
        <taxon>Geobacteraceae</taxon>
        <taxon>Geobacter</taxon>
    </lineage>
</organism>
<keyword evidence="3" id="KW-0902">Two-component regulatory system</keyword>
<keyword evidence="4" id="KW-0175">Coiled coil</keyword>
<dbReference type="CDD" id="cd16917">
    <property type="entry name" value="HATPase_UhpB-NarQ-NarX-like"/>
    <property type="match status" value="1"/>
</dbReference>